<reference evidence="2" key="2">
    <citation type="submission" date="2015-01" db="EMBL/GenBank/DDBJ databases">
        <title>Evolutionary Origins and Diversification of the Mycorrhizal Mutualists.</title>
        <authorList>
            <consortium name="DOE Joint Genome Institute"/>
            <consortium name="Mycorrhizal Genomics Consortium"/>
            <person name="Kohler A."/>
            <person name="Kuo A."/>
            <person name="Nagy L.G."/>
            <person name="Floudas D."/>
            <person name="Copeland A."/>
            <person name="Barry K.W."/>
            <person name="Cichocki N."/>
            <person name="Veneault-Fourrey C."/>
            <person name="LaButti K."/>
            <person name="Lindquist E.A."/>
            <person name="Lipzen A."/>
            <person name="Lundell T."/>
            <person name="Morin E."/>
            <person name="Murat C."/>
            <person name="Riley R."/>
            <person name="Ohm R."/>
            <person name="Sun H."/>
            <person name="Tunlid A."/>
            <person name="Henrissat B."/>
            <person name="Grigoriev I.V."/>
            <person name="Hibbett D.S."/>
            <person name="Martin F."/>
        </authorList>
    </citation>
    <scope>NUCLEOTIDE SEQUENCE [LARGE SCALE GENOMIC DNA]</scope>
    <source>
        <strain evidence="2">h7</strain>
    </source>
</reference>
<gene>
    <name evidence="1" type="ORF">M413DRAFT_27795</name>
</gene>
<evidence type="ECO:0000313" key="2">
    <source>
        <dbReference type="Proteomes" id="UP000053424"/>
    </source>
</evidence>
<keyword evidence="2" id="KW-1185">Reference proteome</keyword>
<dbReference type="OrthoDB" id="3014681at2759"/>
<name>A0A0C3BXY4_HEBCY</name>
<dbReference type="AlphaFoldDB" id="A0A0C3BXY4"/>
<organism evidence="1 2">
    <name type="scientific">Hebeloma cylindrosporum</name>
    <dbReference type="NCBI Taxonomy" id="76867"/>
    <lineage>
        <taxon>Eukaryota</taxon>
        <taxon>Fungi</taxon>
        <taxon>Dikarya</taxon>
        <taxon>Basidiomycota</taxon>
        <taxon>Agaricomycotina</taxon>
        <taxon>Agaricomycetes</taxon>
        <taxon>Agaricomycetidae</taxon>
        <taxon>Agaricales</taxon>
        <taxon>Agaricineae</taxon>
        <taxon>Hymenogastraceae</taxon>
        <taxon>Hebeloma</taxon>
    </lineage>
</organism>
<accession>A0A0C3BXY4</accession>
<dbReference type="Proteomes" id="UP000053424">
    <property type="component" value="Unassembled WGS sequence"/>
</dbReference>
<dbReference type="EMBL" id="KN831780">
    <property type="protein sequence ID" value="KIM41445.1"/>
    <property type="molecule type" value="Genomic_DNA"/>
</dbReference>
<evidence type="ECO:0008006" key="3">
    <source>
        <dbReference type="Google" id="ProtNLM"/>
    </source>
</evidence>
<sequence length="517" mass="58147">MVSESRISVPARRGAVLPNEILTIIFYMVIESYNHEHFTPDMEAILLEEARTIRAASQVCQLWRDLSFTCHDIWGTILNVDSSSTSWIIELLRRSGSAPLTIQSSPSDSPPTLRFESQKWMPILAQTHRFRKLHITFATRDMRGVLPIFREPAAPLLESLTLRYNEEDASSWLPDVNFLYRKGLFGGKTPKLLTLTLENVLFRWSPDHNVAQSIVRLDLLLSQTNMPLLGFRFLAFDDPSPTKMVLPSLQELVVTATGGCSRFLSILSIPSSCMMTLCFSADPAMGGDDDSLLWVEGYLRGWQIQESPIYSWSLSTSPNGAFAFHAGTERDYRPQFVLEYDGGNIYTSGIRLLHFAEFLLQERLLHQSAALKLPLQAGLYFTPALDEKLAALLSKCARLQTLTVLGRSIENVMPPLLTKYPEAIAHLRHLVLDGPYPASLSSVLSVKTLLMEFALQPLRNGGHKLQKSTVCFDDSRKYECLKKGISDVAEVVSYVPLRARVIRRGELTPRDSWSLKA</sequence>
<reference evidence="1 2" key="1">
    <citation type="submission" date="2014-04" db="EMBL/GenBank/DDBJ databases">
        <authorList>
            <consortium name="DOE Joint Genome Institute"/>
            <person name="Kuo A."/>
            <person name="Gay G."/>
            <person name="Dore J."/>
            <person name="Kohler A."/>
            <person name="Nagy L.G."/>
            <person name="Floudas D."/>
            <person name="Copeland A."/>
            <person name="Barry K.W."/>
            <person name="Cichocki N."/>
            <person name="Veneault-Fourrey C."/>
            <person name="LaButti K."/>
            <person name="Lindquist E.A."/>
            <person name="Lipzen A."/>
            <person name="Lundell T."/>
            <person name="Morin E."/>
            <person name="Murat C."/>
            <person name="Sun H."/>
            <person name="Tunlid A."/>
            <person name="Henrissat B."/>
            <person name="Grigoriev I.V."/>
            <person name="Hibbett D.S."/>
            <person name="Martin F."/>
            <person name="Nordberg H.P."/>
            <person name="Cantor M.N."/>
            <person name="Hua S.X."/>
        </authorList>
    </citation>
    <scope>NUCLEOTIDE SEQUENCE [LARGE SCALE GENOMIC DNA]</scope>
    <source>
        <strain evidence="2">h7</strain>
    </source>
</reference>
<evidence type="ECO:0000313" key="1">
    <source>
        <dbReference type="EMBL" id="KIM41445.1"/>
    </source>
</evidence>
<proteinExistence type="predicted"/>
<dbReference type="HOGENOM" id="CLU_034753_0_0_1"/>
<protein>
    <recommendedName>
        <fullName evidence="3">F-box domain-containing protein</fullName>
    </recommendedName>
</protein>